<dbReference type="HOGENOM" id="CLU_271566_0_0_10"/>
<feature type="chain" id="PRO_5003302308" evidence="1">
    <location>
        <begin position="38"/>
        <end position="1088"/>
    </location>
</feature>
<protein>
    <submittedName>
        <fullName evidence="2">Conserved domain protein</fullName>
    </submittedName>
</protein>
<comment type="caution">
    <text evidence="2">The sequence shown here is derived from an EMBL/GenBank/DDBJ whole genome shotgun (WGS) entry which is preliminary data.</text>
</comment>
<dbReference type="EMBL" id="AFBR01000065">
    <property type="protein sequence ID" value="EGG52735.1"/>
    <property type="molecule type" value="Genomic_DNA"/>
</dbReference>
<evidence type="ECO:0000313" key="3">
    <source>
        <dbReference type="Proteomes" id="UP000005546"/>
    </source>
</evidence>
<evidence type="ECO:0000313" key="2">
    <source>
        <dbReference type="EMBL" id="EGG52735.1"/>
    </source>
</evidence>
<keyword evidence="1" id="KW-0732">Signal</keyword>
<dbReference type="Proteomes" id="UP000005546">
    <property type="component" value="Unassembled WGS sequence"/>
</dbReference>
<feature type="signal peptide" evidence="1">
    <location>
        <begin position="1"/>
        <end position="37"/>
    </location>
</feature>
<reference evidence="2 3" key="1">
    <citation type="submission" date="2011-02" db="EMBL/GenBank/DDBJ databases">
        <authorList>
            <person name="Weinstock G."/>
            <person name="Sodergren E."/>
            <person name="Clifton S."/>
            <person name="Fulton L."/>
            <person name="Fulton B."/>
            <person name="Courtney L."/>
            <person name="Fronick C."/>
            <person name="Harrison M."/>
            <person name="Strong C."/>
            <person name="Farmer C."/>
            <person name="Delahaunty K."/>
            <person name="Markovic C."/>
            <person name="Hall O."/>
            <person name="Minx P."/>
            <person name="Tomlinson C."/>
            <person name="Mitreva M."/>
            <person name="Hou S."/>
            <person name="Chen J."/>
            <person name="Wollam A."/>
            <person name="Pepin K.H."/>
            <person name="Johnson M."/>
            <person name="Bhonagiri V."/>
            <person name="Zhang X."/>
            <person name="Suruliraj S."/>
            <person name="Warren W."/>
            <person name="Chinwalla A."/>
            <person name="Mardis E.R."/>
            <person name="Wilson R.K."/>
        </authorList>
    </citation>
    <scope>NUCLEOTIDE SEQUENCE [LARGE SCALE GENOMIC DNA]</scope>
    <source>
        <strain evidence="2 3">YIT 11841</strain>
    </source>
</reference>
<proteinExistence type="predicted"/>
<dbReference type="Gene3D" id="2.60.120.260">
    <property type="entry name" value="Galactose-binding domain-like"/>
    <property type="match status" value="1"/>
</dbReference>
<keyword evidence="3" id="KW-1185">Reference proteome</keyword>
<sequence>MRTFKLMNMKRKISKGNGKRIPLAIMFTMMSSAVLFAQQHQWIDVTDTYLENADFSTGTSEGWQDGNLDPVVNKDFKNAEYFRKKNIAGQKVFGLRPGNYKLTVRGFHRAAGANGGKDYEAGTEVINAFLIAGDAEIPFVSLYSGVKDETIPNQRDGWPDGMEGMAKYCEAHPDQYNNVLEFTVSDKGEMLIGVDMRGGEWTCWDDFKLYFDGVAFDAFRMQMNRATVMRDSLNTLDIPASSELTTLLDKYSGYTESTPEEDINAAVGEIAGKVELAMAVCLNANTMQKDITAAQGIYDKIESGAYTVSEQVKANLSKAISEAKAVLAKPTLAEVADALVEGVPAIEEAIKNTNAVVGLNHSLQVAKGLADKIGGLSDTEEYKKVAADLNATELTYTDMVTDVEKLNAVCKAAMTEQFLGTASAEHPIDMTSFITNPNIFQDGVMTEMPGGWVMIDRGSSDNGSPTLADHADTELHCSSWSDNDANSICKGHYQQMIGKEDGVKLPNGVYELSAATYTTGQEGTKIYLYATPDSVNYSRAIFNRDAEAYGDASKNMGTTTTVQNILVSDGKLYIGINGEGRSGVMGAEWRADNFRLSYVGSDATEAYRDRLTARLEEGIVWHDSLVNYGIDDWDYLGWVLDEEEGYYQYLADGVPIQDMITAIGDMDNLILDAQKVIDQYLAFTPLVRKGNDLFDALNNEKVFAQPAARKTFTDALVEASIIAEDMTWETYVSDEVGRQTEALNEATTTLKSSIAICYPMGTAIVLANQIGGLSENEAYKNVKELLKQDEFDNVDADMAVKELQAVCLTAMTPDVLAKATSDNPFDMTTFVVNPNIYQDYVDEAGNPSRKVINGWICETNADGTDRTEHTEDTWLWCYSWSGHEGHNIGSATNYRQVVGTQIGEEGKFELPVGTYRVEAATHATGGADALWFYAQTNDVEISTVPDILGQDSTVYTYTEDQFEYSILNGNRDLWDIAQAEVGTNTIIPAVYVDKGAVTIGIKGDGRVVGGHGQQWFADNFRFYYINSGKGDSMDKVLKDSESLETELVDVYDLTGTLVRRQVKRADAVKGLKKGIYIAGGKKYVVTGK</sequence>
<gene>
    <name evidence="2" type="ORF">HMPREF9442_02180</name>
</gene>
<name>F3QVF4_9BACT</name>
<accession>F3QVF4</accession>
<dbReference type="AlphaFoldDB" id="F3QVF4"/>
<organism evidence="2 3">
    <name type="scientific">Paraprevotella xylaniphila YIT 11841</name>
    <dbReference type="NCBI Taxonomy" id="762982"/>
    <lineage>
        <taxon>Bacteria</taxon>
        <taxon>Pseudomonadati</taxon>
        <taxon>Bacteroidota</taxon>
        <taxon>Bacteroidia</taxon>
        <taxon>Bacteroidales</taxon>
        <taxon>Prevotellaceae</taxon>
        <taxon>Paraprevotella</taxon>
    </lineage>
</organism>
<evidence type="ECO:0000256" key="1">
    <source>
        <dbReference type="SAM" id="SignalP"/>
    </source>
</evidence>